<feature type="region of interest" description="Disordered" evidence="1">
    <location>
        <begin position="182"/>
        <end position="207"/>
    </location>
</feature>
<dbReference type="Proteomes" id="UP000694918">
    <property type="component" value="Unplaced"/>
</dbReference>
<feature type="compositionally biased region" description="Basic and acidic residues" evidence="1">
    <location>
        <begin position="38"/>
        <end position="61"/>
    </location>
</feature>
<reference evidence="3" key="1">
    <citation type="submission" date="2025-08" db="UniProtKB">
        <authorList>
            <consortium name="RefSeq"/>
        </authorList>
    </citation>
    <scope>IDENTIFICATION</scope>
</reference>
<feature type="compositionally biased region" description="Low complexity" evidence="1">
    <location>
        <begin position="106"/>
        <end position="124"/>
    </location>
</feature>
<gene>
    <name evidence="3" type="primary">LOC105124423</name>
</gene>
<evidence type="ECO:0000256" key="1">
    <source>
        <dbReference type="SAM" id="MobiDB-lite"/>
    </source>
</evidence>
<protein>
    <submittedName>
        <fullName evidence="3">Uncharacterized protein LOC105124423</fullName>
    </submittedName>
</protein>
<feature type="region of interest" description="Disordered" evidence="1">
    <location>
        <begin position="38"/>
        <end position="134"/>
    </location>
</feature>
<name>A0AAJ6U4X7_POPEU</name>
<accession>A0AAJ6U4X7</accession>
<dbReference type="AlphaFoldDB" id="A0AAJ6U4X7"/>
<dbReference type="KEGG" id="peu:105124423"/>
<evidence type="ECO:0000313" key="3">
    <source>
        <dbReference type="RefSeq" id="XP_011022746.1"/>
    </source>
</evidence>
<feature type="compositionally biased region" description="Basic and acidic residues" evidence="1">
    <location>
        <begin position="89"/>
        <end position="105"/>
    </location>
</feature>
<dbReference type="RefSeq" id="XP_011022746.1">
    <property type="nucleotide sequence ID" value="XM_011024444.1"/>
</dbReference>
<keyword evidence="2" id="KW-1185">Reference proteome</keyword>
<organism evidence="2 3">
    <name type="scientific">Populus euphratica</name>
    <name type="common">Euphrates poplar</name>
    <dbReference type="NCBI Taxonomy" id="75702"/>
    <lineage>
        <taxon>Eukaryota</taxon>
        <taxon>Viridiplantae</taxon>
        <taxon>Streptophyta</taxon>
        <taxon>Embryophyta</taxon>
        <taxon>Tracheophyta</taxon>
        <taxon>Spermatophyta</taxon>
        <taxon>Magnoliopsida</taxon>
        <taxon>eudicotyledons</taxon>
        <taxon>Gunneridae</taxon>
        <taxon>Pentapetalae</taxon>
        <taxon>rosids</taxon>
        <taxon>fabids</taxon>
        <taxon>Malpighiales</taxon>
        <taxon>Salicaceae</taxon>
        <taxon>Saliceae</taxon>
        <taxon>Populus</taxon>
    </lineage>
</organism>
<evidence type="ECO:0000313" key="2">
    <source>
        <dbReference type="Proteomes" id="UP000694918"/>
    </source>
</evidence>
<proteinExistence type="predicted"/>
<sequence length="337" mass="37962">MDLMQLALRVRHGSASVDIDSHKSDAIKFDKDLVGDEKDIEIAASDEKPLPGRRDAKKEAKPGPVPCGFRKRTAPDAQIAKSSPFLSGDMHRERKFDTPFERDFAPRFPAQRRSSSPRAPSISRNNQPTTIRSDRIKEEHLMSNLELSDDSVAVGNYTNEFGDRSDAENRGILFTDQIPGLHQSNQLADGDGAKTSPPRTSIDGVPSSILNVSSKKPRKRKFGTSDCGKQEKMKIDNKVKSDEFGCKRMKNENTSMEAENELMMDKCARLIKDLNRRRQTVEFLKDKCNQETAEIAELSMILINNGNENWIQFRERLEQLVSSRAQLRAGIADQLKE</sequence>
<dbReference type="GeneID" id="105124423"/>